<dbReference type="Pfam" id="PF11899">
    <property type="entry name" value="DUF3419"/>
    <property type="match status" value="1"/>
</dbReference>
<keyword evidence="1" id="KW-0472">Membrane</keyword>
<dbReference type="InterPro" id="IPR029063">
    <property type="entry name" value="SAM-dependent_MTases_sf"/>
</dbReference>
<evidence type="ECO:0000313" key="2">
    <source>
        <dbReference type="EMBL" id="PSN67329.1"/>
    </source>
</evidence>
<organism evidence="2 3">
    <name type="scientific">Corynespora cassiicola Philippines</name>
    <dbReference type="NCBI Taxonomy" id="1448308"/>
    <lineage>
        <taxon>Eukaryota</taxon>
        <taxon>Fungi</taxon>
        <taxon>Dikarya</taxon>
        <taxon>Ascomycota</taxon>
        <taxon>Pezizomycotina</taxon>
        <taxon>Dothideomycetes</taxon>
        <taxon>Pleosporomycetidae</taxon>
        <taxon>Pleosporales</taxon>
        <taxon>Corynesporascaceae</taxon>
        <taxon>Corynespora</taxon>
    </lineage>
</organism>
<feature type="transmembrane region" description="Helical" evidence="1">
    <location>
        <begin position="12"/>
        <end position="35"/>
    </location>
</feature>
<dbReference type="PANTHER" id="PTHR47473">
    <property type="entry name" value="BTA1P"/>
    <property type="match status" value="1"/>
</dbReference>
<dbReference type="STRING" id="1448308.A0A2T2NPM6"/>
<protein>
    <recommendedName>
        <fullName evidence="4">Betaine lipid synthase</fullName>
    </recommendedName>
</protein>
<dbReference type="Gene3D" id="3.40.50.150">
    <property type="entry name" value="Vaccinia Virus protein VP39"/>
    <property type="match status" value="1"/>
</dbReference>
<proteinExistence type="predicted"/>
<evidence type="ECO:0008006" key="4">
    <source>
        <dbReference type="Google" id="ProtNLM"/>
    </source>
</evidence>
<dbReference type="SUPFAM" id="SSF53335">
    <property type="entry name" value="S-adenosyl-L-methionine-dependent methyltransferases"/>
    <property type="match status" value="1"/>
</dbReference>
<keyword evidence="3" id="KW-1185">Reference proteome</keyword>
<gene>
    <name evidence="2" type="ORF">BS50DRAFT_676902</name>
</gene>
<evidence type="ECO:0000256" key="1">
    <source>
        <dbReference type="SAM" id="Phobius"/>
    </source>
</evidence>
<evidence type="ECO:0000313" key="3">
    <source>
        <dbReference type="Proteomes" id="UP000240883"/>
    </source>
</evidence>
<dbReference type="EMBL" id="KZ678135">
    <property type="protein sequence ID" value="PSN67329.1"/>
    <property type="molecule type" value="Genomic_DNA"/>
</dbReference>
<reference evidence="2 3" key="1">
    <citation type="journal article" date="2018" name="Front. Microbiol.">
        <title>Genome-Wide Analysis of Corynespora cassiicola Leaf Fall Disease Putative Effectors.</title>
        <authorList>
            <person name="Lopez D."/>
            <person name="Ribeiro S."/>
            <person name="Label P."/>
            <person name="Fumanal B."/>
            <person name="Venisse J.S."/>
            <person name="Kohler A."/>
            <person name="de Oliveira R.R."/>
            <person name="Labutti K."/>
            <person name="Lipzen A."/>
            <person name="Lail K."/>
            <person name="Bauer D."/>
            <person name="Ohm R.A."/>
            <person name="Barry K.W."/>
            <person name="Spatafora J."/>
            <person name="Grigoriev I.V."/>
            <person name="Martin F.M."/>
            <person name="Pujade-Renaud V."/>
        </authorList>
    </citation>
    <scope>NUCLEOTIDE SEQUENCE [LARGE SCALE GENOMIC DNA]</scope>
    <source>
        <strain evidence="2 3">Philippines</strain>
    </source>
</reference>
<sequence>MLSLSAVVPRDPFHLMTVSLCVVAFFLLTIFLVALKPKGKGAETSTFQAYLKFCWACFFKPHTGDGTGNQQDALESFYRAQADVYDATRTRLLRGREDMLGLVAAQLKHRADAGFISQRPVWVDIGGGTGHNVEQMGKFISVPDFFRAVYVVDLSPSLCEMARKRFERLGWSNVKVICQDARAFRLHEHEPQAHQRKEMILQDQIVRDLDENADAGGAELVTMSYALSMIPEFYPVIDSISSLLSPNGIVGVVDFYVQSQVDFRSRNYTGGAIDRHCMWISRVFWRTWFEIDRVNLEAARRDYLEYRFGTVLSVNARNNFFGVKLPYYVWVGCSKHNGDSTAKLAEIDAAATESPYLTALDLQTGPTPTDVEVRSKAYESAIVNLQSSLPLPATWYQNHHWRIHYDETLTKHTRFNNSYIYAFTWEDDRADARLLKVTSDDVILAITSAGDNILSFALENPRRIHAVDLNPSQNHLLELKVAAFTALGYSDFWKLFGEGRHASFRSLLVEKLSPHMSSAAFQYWLQNGPSVFSESSKGLYYSGGSGNALMLVGWLFRILGFTSEVQKLCTAQTLNEQREIWNRSIKTVLHSKILTWTILGNEKWLWKALGVPPAQRNMIEADFKKQEDFDLPPEPTYEDPDIEPQAVRTSSGNAIYEYVLNTFEPVVNTTLLSTSNHYYLLTLLGHYTPASHPTYLSPKSHLKLSKPSAFNGLRIHTDEISEVIARMRPGTLTIVVVMDSMDWFPPSGGQALKQIRALNRALKVRGRVMLRSAGLEPWYVRVFEENGFACKRVAVRVPGACIDRVNMYASTWICTKERSIEQEDVKLNLRKSSMGELKI</sequence>
<accession>A0A2T2NPM6</accession>
<dbReference type="CDD" id="cd02440">
    <property type="entry name" value="AdoMet_MTases"/>
    <property type="match status" value="1"/>
</dbReference>
<dbReference type="PANTHER" id="PTHR47473:SF1">
    <property type="entry name" value="METHYLTRANSFERASE DOMAIN-CONTAINING PROTEIN"/>
    <property type="match status" value="1"/>
</dbReference>
<keyword evidence="1" id="KW-1133">Transmembrane helix</keyword>
<name>A0A2T2NPM6_CORCC</name>
<keyword evidence="1" id="KW-0812">Transmembrane</keyword>
<dbReference type="AlphaFoldDB" id="A0A2T2NPM6"/>
<dbReference type="Proteomes" id="UP000240883">
    <property type="component" value="Unassembled WGS sequence"/>
</dbReference>
<dbReference type="Pfam" id="PF13489">
    <property type="entry name" value="Methyltransf_23"/>
    <property type="match status" value="1"/>
</dbReference>
<dbReference type="OrthoDB" id="10253390at2759"/>
<dbReference type="InterPro" id="IPR021829">
    <property type="entry name" value="DUF3419"/>
</dbReference>